<comment type="similarity">
    <text evidence="2 8">Belongs to the cytochrome c oxidase subunit 3 family.</text>
</comment>
<dbReference type="InterPro" id="IPR033945">
    <property type="entry name" value="Cyt_c_oxase_su3_dom"/>
</dbReference>
<geneLocation type="mitochondrion" evidence="11"/>
<dbReference type="FunFam" id="1.10.287.70:FF:000082">
    <property type="entry name" value="Cytochrome c oxidase subunit 3"/>
    <property type="match status" value="1"/>
</dbReference>
<evidence type="ECO:0000256" key="3">
    <source>
        <dbReference type="ARBA" id="ARBA00015944"/>
    </source>
</evidence>
<dbReference type="Gene3D" id="1.10.287.70">
    <property type="match status" value="1"/>
</dbReference>
<protein>
    <recommendedName>
        <fullName evidence="3 8">Cytochrome c oxidase subunit 3</fullName>
    </recommendedName>
</protein>
<comment type="function">
    <text evidence="8">Component of the cytochrome c oxidase, the last enzyme in the mitochondrial electron transport chain which drives oxidative phosphorylation. The respiratory chain contains 3 multisubunit complexes succinate dehydrogenase (complex II, CII), ubiquinol-cytochrome c oxidoreductase (cytochrome b-c1 complex, complex III, CIII) and cytochrome c oxidase (complex IV, CIV), that cooperate to transfer electrons derived from NADH and succinate to molecular oxygen, creating an electrochemical gradient over the inner membrane that drives transmembrane transport and the ATP synthase. Cytochrome c oxidase is the component of the respiratory chain that catalyzes the reduction of oxygen to water. Electrons originating from reduced cytochrome c in the intermembrane space (IMS) are transferred via the dinuclear copper A center (CU(A)) of subunit 2 and heme A of subunit 1 to the active site in subunit 1, a binuclear center (BNC) formed by heme A3 and copper B (CU(B)). The BNC reduces molecular oxygen to 2 water molecules using 4 electrons from cytochrome c in the IMS and 4 protons from the mitochondrial matrix.</text>
</comment>
<keyword evidence="5" id="KW-1278">Translocase</keyword>
<sequence>MQYSHPFHLVNPSPWPLMSAFSVFVLVIGGTLSMHGYSKGVITFMFGIFLVLSSMVFWWRDVVRESTYEGHHTTVVKRGIRYGMLLFIASEIMFFFAFFWGFFHSSLSPAIEIGAKWPPVGLQGFNPWEIPFLNTLILLLSGATLTWSHHSILSDKKSDALQGLLVTILLAFLFTSIQAYEYINAPFSISDGIYGSTFYLATGFHGLHVIIGTIFLIVCFFRMMSGHFSKQAHLGFEAAAWYWHFVDVVWLFLFISIYWWGGA</sequence>
<evidence type="ECO:0000256" key="4">
    <source>
        <dbReference type="ARBA" id="ARBA00022692"/>
    </source>
</evidence>
<evidence type="ECO:0000256" key="9">
    <source>
        <dbReference type="SAM" id="Phobius"/>
    </source>
</evidence>
<dbReference type="PANTHER" id="PTHR11403:SF7">
    <property type="entry name" value="CYTOCHROME C OXIDASE SUBUNIT 3"/>
    <property type="match status" value="1"/>
</dbReference>
<feature type="transmembrane region" description="Helical" evidence="9">
    <location>
        <begin position="200"/>
        <end position="221"/>
    </location>
</feature>
<keyword evidence="6 9" id="KW-1133">Transmembrane helix</keyword>
<dbReference type="CDD" id="cd01665">
    <property type="entry name" value="Cyt_c_Oxidase_III"/>
    <property type="match status" value="1"/>
</dbReference>
<dbReference type="SUPFAM" id="SSF81452">
    <property type="entry name" value="Cytochrome c oxidase subunit III-like"/>
    <property type="match status" value="1"/>
</dbReference>
<feature type="transmembrane region" description="Helical" evidence="9">
    <location>
        <begin position="15"/>
        <end position="34"/>
    </location>
</feature>
<evidence type="ECO:0000256" key="1">
    <source>
        <dbReference type="ARBA" id="ARBA00004141"/>
    </source>
</evidence>
<keyword evidence="8 11" id="KW-0496">Mitochondrion</keyword>
<reference evidence="11" key="1">
    <citation type="journal article" date="2014" name="Genome Biol. Evol.">
        <title>The mitochondrial genomes of the glaucophytes Gloeochaete wittrockiana and Cyanoptyche gloeocystis: multilocus phylogenetics suggests a monophyletic archaeplastida.</title>
        <authorList>
            <person name="Jackson C."/>
            <person name="Reyes-Prieto A."/>
        </authorList>
    </citation>
    <scope>NUCLEOTIDE SEQUENCE</scope>
    <source>
        <strain evidence="11">SAG 46.84</strain>
    </source>
</reference>
<dbReference type="GO" id="GO:0031967">
    <property type="term" value="C:organelle envelope"/>
    <property type="evidence" value="ECO:0007669"/>
    <property type="project" value="UniProtKB-ARBA"/>
</dbReference>
<feature type="transmembrane region" description="Helical" evidence="9">
    <location>
        <begin position="160"/>
        <end position="180"/>
    </location>
</feature>
<dbReference type="GO" id="GO:0005739">
    <property type="term" value="C:mitochondrion"/>
    <property type="evidence" value="ECO:0007669"/>
    <property type="project" value="TreeGrafter"/>
</dbReference>
<gene>
    <name evidence="11" type="primary">cox3</name>
</gene>
<organism evidence="11">
    <name type="scientific">Gloeochaete wittrockiana</name>
    <dbReference type="NCBI Taxonomy" id="38269"/>
    <lineage>
        <taxon>Eukaryota</taxon>
        <taxon>Glaucocystophyceae</taxon>
        <taxon>Gloeochaetales</taxon>
        <taxon>Gloeochaetaceae</taxon>
        <taxon>Gloeochaete</taxon>
    </lineage>
</organism>
<name>A0A096Y6S4_9EUKA</name>
<keyword evidence="4 8" id="KW-0812">Transmembrane</keyword>
<dbReference type="PANTHER" id="PTHR11403">
    <property type="entry name" value="CYTOCHROME C OXIDASE SUBUNIT III"/>
    <property type="match status" value="1"/>
</dbReference>
<dbReference type="GO" id="GO:0006123">
    <property type="term" value="P:mitochondrial electron transport, cytochrome c to oxygen"/>
    <property type="evidence" value="ECO:0007669"/>
    <property type="project" value="UniProtKB-ARBA"/>
</dbReference>
<evidence type="ECO:0000313" key="11">
    <source>
        <dbReference type="EMBL" id="AIM52017.1"/>
    </source>
</evidence>
<dbReference type="InterPro" id="IPR035973">
    <property type="entry name" value="Cyt_c_oxidase_su3-like_sf"/>
</dbReference>
<dbReference type="Gene3D" id="1.20.120.80">
    <property type="entry name" value="Cytochrome c oxidase, subunit III, four-helix bundle"/>
    <property type="match status" value="1"/>
</dbReference>
<feature type="transmembrane region" description="Helical" evidence="9">
    <location>
        <begin position="130"/>
        <end position="148"/>
    </location>
</feature>
<accession>A0A096Y6S4</accession>
<dbReference type="InterPro" id="IPR000298">
    <property type="entry name" value="Cyt_c_oxidase-like_su3"/>
</dbReference>
<feature type="domain" description="Heme-copper oxidase subunit III family profile" evidence="10">
    <location>
        <begin position="3"/>
        <end position="262"/>
    </location>
</feature>
<dbReference type="Pfam" id="PF00510">
    <property type="entry name" value="COX3"/>
    <property type="match status" value="1"/>
</dbReference>
<dbReference type="RefSeq" id="YP_009092431.1">
    <property type="nucleotide sequence ID" value="NC_025293.1"/>
</dbReference>
<evidence type="ECO:0000256" key="2">
    <source>
        <dbReference type="ARBA" id="ARBA00010581"/>
    </source>
</evidence>
<dbReference type="InterPro" id="IPR013833">
    <property type="entry name" value="Cyt_c_oxidase_su3_a-hlx"/>
</dbReference>
<dbReference type="GeneID" id="20832877"/>
<dbReference type="PROSITE" id="PS50253">
    <property type="entry name" value="COX3"/>
    <property type="match status" value="1"/>
</dbReference>
<dbReference type="GO" id="GO:0004129">
    <property type="term" value="F:cytochrome-c oxidase activity"/>
    <property type="evidence" value="ECO:0007669"/>
    <property type="project" value="InterPro"/>
</dbReference>
<dbReference type="AlphaFoldDB" id="A0A096Y6S4"/>
<evidence type="ECO:0000259" key="10">
    <source>
        <dbReference type="PROSITE" id="PS50253"/>
    </source>
</evidence>
<dbReference type="FunFam" id="1.20.120.80:FF:000002">
    <property type="entry name" value="Cytochrome c oxidase subunit 3"/>
    <property type="match status" value="1"/>
</dbReference>
<evidence type="ECO:0000256" key="6">
    <source>
        <dbReference type="ARBA" id="ARBA00022989"/>
    </source>
</evidence>
<keyword evidence="7 9" id="KW-0472">Membrane</keyword>
<feature type="transmembrane region" description="Helical" evidence="9">
    <location>
        <begin position="40"/>
        <end position="59"/>
    </location>
</feature>
<dbReference type="InterPro" id="IPR024791">
    <property type="entry name" value="Cyt_c/ubiquinol_Oxase_su3"/>
</dbReference>
<dbReference type="EMBL" id="KJ867410">
    <property type="protein sequence ID" value="AIM52017.1"/>
    <property type="molecule type" value="Genomic_DNA"/>
</dbReference>
<dbReference type="GO" id="GO:0031090">
    <property type="term" value="C:organelle membrane"/>
    <property type="evidence" value="ECO:0007669"/>
    <property type="project" value="UniProtKB-ARBA"/>
</dbReference>
<evidence type="ECO:0000256" key="8">
    <source>
        <dbReference type="RuleBase" id="RU003375"/>
    </source>
</evidence>
<reference evidence="11" key="2">
    <citation type="submission" date="2014-05" db="EMBL/GenBank/DDBJ databases">
        <authorList>
            <person name="Jackson C.J."/>
            <person name="Reyes-Prieto A."/>
        </authorList>
    </citation>
    <scope>NUCLEOTIDE SEQUENCE</scope>
    <source>
        <strain evidence="11">SAG 46.84</strain>
    </source>
</reference>
<feature type="transmembrane region" description="Helical" evidence="9">
    <location>
        <begin position="241"/>
        <end position="261"/>
    </location>
</feature>
<dbReference type="GO" id="GO:0045277">
    <property type="term" value="C:respiratory chain complex IV"/>
    <property type="evidence" value="ECO:0007669"/>
    <property type="project" value="UniProtKB-ARBA"/>
</dbReference>
<evidence type="ECO:0000256" key="5">
    <source>
        <dbReference type="ARBA" id="ARBA00022967"/>
    </source>
</evidence>
<comment type="subcellular location">
    <subcellularLocation>
        <location evidence="1">Membrane</location>
        <topology evidence="1">Multi-pass membrane protein</topology>
    </subcellularLocation>
</comment>
<feature type="transmembrane region" description="Helical" evidence="9">
    <location>
        <begin position="80"/>
        <end position="103"/>
    </location>
</feature>
<proteinExistence type="inferred from homology"/>
<evidence type="ECO:0000256" key="7">
    <source>
        <dbReference type="ARBA" id="ARBA00023136"/>
    </source>
</evidence>